<dbReference type="InterPro" id="IPR050870">
    <property type="entry name" value="FAST_kinase"/>
</dbReference>
<gene>
    <name evidence="1" type="ORF">PEVE_00037119</name>
</gene>
<organism evidence="1 2">
    <name type="scientific">Porites evermanni</name>
    <dbReference type="NCBI Taxonomy" id="104178"/>
    <lineage>
        <taxon>Eukaryota</taxon>
        <taxon>Metazoa</taxon>
        <taxon>Cnidaria</taxon>
        <taxon>Anthozoa</taxon>
        <taxon>Hexacorallia</taxon>
        <taxon>Scleractinia</taxon>
        <taxon>Fungiina</taxon>
        <taxon>Poritidae</taxon>
        <taxon>Porites</taxon>
    </lineage>
</organism>
<protein>
    <submittedName>
        <fullName evidence="1">Uncharacterized protein</fullName>
    </submittedName>
</protein>
<dbReference type="EMBL" id="CALNXI010000601">
    <property type="protein sequence ID" value="CAH3029934.1"/>
    <property type="molecule type" value="Genomic_DNA"/>
</dbReference>
<comment type="caution">
    <text evidence="1">The sequence shown here is derived from an EMBL/GenBank/DDBJ whole genome shotgun (WGS) entry which is preliminary data.</text>
</comment>
<keyword evidence="2" id="KW-1185">Reference proteome</keyword>
<evidence type="ECO:0000313" key="1">
    <source>
        <dbReference type="EMBL" id="CAH3029934.1"/>
    </source>
</evidence>
<sequence>MYKYVLHETAQWQMLRVYLPHLKYSQWRSRSLCQVHHYSSFVMRLCSLTDEHKLSSTVLNSSLCGGYKLKNTVTSLITFIQARTFYASRQLNSHLLEMLEDLQKKKRVKSKQDQLVSSFNIVRQIQMETDLDELLEIYNALKNETNVDHENLAVLSAQVALFNRFAFLAARKDGHRLTFDDRVVAATGHLANIIRWKSKLCEPTHLATTVHGIATLGLNDISYFIHFEREIKSRDPTLFTNADLAMILWAYGKAQFRAKHLYKIIRNEIMARDLSTFKVKEICQFLWSYARTLEKGAKLFAVLREEILRRDLTEFEERSLTIILWSFSEVGLNVKPLFRCIKQEILQRGLACFTNQQLAQITSSYAQQNIRSPDLFQEISAEIIERGDLDFAPVGVVMIANSFAKTKNYIRDLFKLIENHLMTQDLSVYEPLQLVRFLWAFTNASLMTEPLFLKLTKEILLTDFSSLNDLALEELVKSLEGSPLRAPELVAATEAELVRRSEAPV</sequence>
<dbReference type="PANTHER" id="PTHR21228">
    <property type="entry name" value="FAST LEU-RICH DOMAIN-CONTAINING"/>
    <property type="match status" value="1"/>
</dbReference>
<name>A0ABN8MP80_9CNID</name>
<reference evidence="1 2" key="1">
    <citation type="submission" date="2022-05" db="EMBL/GenBank/DDBJ databases">
        <authorList>
            <consortium name="Genoscope - CEA"/>
            <person name="William W."/>
        </authorList>
    </citation>
    <scope>NUCLEOTIDE SEQUENCE [LARGE SCALE GENOMIC DNA]</scope>
</reference>
<proteinExistence type="predicted"/>
<dbReference type="Proteomes" id="UP001159427">
    <property type="component" value="Unassembled WGS sequence"/>
</dbReference>
<evidence type="ECO:0000313" key="2">
    <source>
        <dbReference type="Proteomes" id="UP001159427"/>
    </source>
</evidence>
<dbReference type="PANTHER" id="PTHR21228:SF40">
    <property type="entry name" value="LD45607P"/>
    <property type="match status" value="1"/>
</dbReference>
<accession>A0ABN8MP80</accession>